<feature type="compositionally biased region" description="Basic and acidic residues" evidence="1">
    <location>
        <begin position="164"/>
        <end position="174"/>
    </location>
</feature>
<evidence type="ECO:0000259" key="2">
    <source>
        <dbReference type="Pfam" id="PF25545"/>
    </source>
</evidence>
<dbReference type="PANTHER" id="PTHR42470:SF2">
    <property type="match status" value="1"/>
</dbReference>
<protein>
    <recommendedName>
        <fullName evidence="2">DUF7924 domain-containing protein</fullName>
    </recommendedName>
</protein>
<evidence type="ECO:0000313" key="3">
    <source>
        <dbReference type="EMBL" id="KAK7537393.1"/>
    </source>
</evidence>
<feature type="region of interest" description="Disordered" evidence="1">
    <location>
        <begin position="1"/>
        <end position="110"/>
    </location>
</feature>
<keyword evidence="4" id="KW-1185">Reference proteome</keyword>
<dbReference type="EMBL" id="JBBPEH010000006">
    <property type="protein sequence ID" value="KAK7537393.1"/>
    <property type="molecule type" value="Genomic_DNA"/>
</dbReference>
<comment type="caution">
    <text evidence="3">The sequence shown here is derived from an EMBL/GenBank/DDBJ whole genome shotgun (WGS) entry which is preliminary data.</text>
</comment>
<evidence type="ECO:0000313" key="4">
    <source>
        <dbReference type="Proteomes" id="UP001360953"/>
    </source>
</evidence>
<feature type="domain" description="DUF7924" evidence="2">
    <location>
        <begin position="226"/>
        <end position="449"/>
    </location>
</feature>
<sequence length="509" mass="57686">MARPASAQSPQSYRSATPTRGERHQGIKKASPSRRSARVQQSLPPLKTSDRNGSDDRLQPTLTQPAGEKRKRSRERATLDQPTHERQRSLSFTTEAPHEETASESSGTYNNPIDYWRKHLHWPQRFFESGSKMSHLLARKKSPSTPRRNSPASSIASPSTQSDQRPRELKSAQYRDSRYDTLLASHGSFMREDVVGISQESKMKYMALLSGEQAVPERSLFSDDLFKSACQKIESQNEARVIRDISLLLVPSAETLETYGASNLKCLVESTNAGWNNSIPITNPRPQPDYAVGFRREAFTADQLKLLDPFFGTAWDESYFAATWYMYFPFLTCEVKCGAVALEIADRQNAHSATLAVRSVVELFRLVKREKEIDREILAFSISHSHDTVRIYGHYPVIEGKETKYYRHLIDKFHFTARDGKEKWTAYKFTKNIYDKWMPDHLKRISSAVDEIPPDLNFDVPQDQESQHHSELEGSASVPGHGSASGVANADDATPDTSASREFKKPRRL</sequence>
<dbReference type="RefSeq" id="XP_066655544.1">
    <property type="nucleotide sequence ID" value="XM_066800335.1"/>
</dbReference>
<dbReference type="Proteomes" id="UP001360953">
    <property type="component" value="Unassembled WGS sequence"/>
</dbReference>
<evidence type="ECO:0000256" key="1">
    <source>
        <dbReference type="SAM" id="MobiDB-lite"/>
    </source>
</evidence>
<gene>
    <name evidence="3" type="ORF">J3D65DRAFT_625365</name>
</gene>
<feature type="compositionally biased region" description="Basic and acidic residues" evidence="1">
    <location>
        <begin position="48"/>
        <end position="58"/>
    </location>
</feature>
<name>A0ABR1LRU1_9PEZI</name>
<feature type="region of interest" description="Disordered" evidence="1">
    <location>
        <begin position="133"/>
        <end position="174"/>
    </location>
</feature>
<feature type="compositionally biased region" description="Polar residues" evidence="1">
    <location>
        <begin position="1"/>
        <end position="18"/>
    </location>
</feature>
<feature type="compositionally biased region" description="Basic and acidic residues" evidence="1">
    <location>
        <begin position="75"/>
        <end position="88"/>
    </location>
</feature>
<organism evidence="3 4">
    <name type="scientific">Phyllosticta citribraziliensis</name>
    <dbReference type="NCBI Taxonomy" id="989973"/>
    <lineage>
        <taxon>Eukaryota</taxon>
        <taxon>Fungi</taxon>
        <taxon>Dikarya</taxon>
        <taxon>Ascomycota</taxon>
        <taxon>Pezizomycotina</taxon>
        <taxon>Dothideomycetes</taxon>
        <taxon>Dothideomycetes incertae sedis</taxon>
        <taxon>Botryosphaeriales</taxon>
        <taxon>Phyllostictaceae</taxon>
        <taxon>Phyllosticta</taxon>
    </lineage>
</organism>
<reference evidence="3 4" key="1">
    <citation type="submission" date="2024-04" db="EMBL/GenBank/DDBJ databases">
        <title>Phyllosticta paracitricarpa is synonymous to the EU quarantine fungus P. citricarpa based on phylogenomic analyses.</title>
        <authorList>
            <consortium name="Lawrence Berkeley National Laboratory"/>
            <person name="Van ingen-buijs V.A."/>
            <person name="Van westerhoven A.C."/>
            <person name="Haridas S."/>
            <person name="Skiadas P."/>
            <person name="Martin F."/>
            <person name="Groenewald J.Z."/>
            <person name="Crous P.W."/>
            <person name="Seidl M.F."/>
        </authorList>
    </citation>
    <scope>NUCLEOTIDE SEQUENCE [LARGE SCALE GENOMIC DNA]</scope>
    <source>
        <strain evidence="3 4">CPC 17464</strain>
    </source>
</reference>
<proteinExistence type="predicted"/>
<feature type="region of interest" description="Disordered" evidence="1">
    <location>
        <begin position="453"/>
        <end position="509"/>
    </location>
</feature>
<dbReference type="PANTHER" id="PTHR42470">
    <property type="entry name" value="VAST DOMAIN-CONTAINING PROTEIN"/>
    <property type="match status" value="1"/>
</dbReference>
<dbReference type="GeneID" id="92033241"/>
<feature type="compositionally biased region" description="Polar residues" evidence="1">
    <location>
        <begin position="143"/>
        <end position="163"/>
    </location>
</feature>
<accession>A0ABR1LRU1</accession>
<dbReference type="Pfam" id="PF25545">
    <property type="entry name" value="DUF7924"/>
    <property type="match status" value="1"/>
</dbReference>
<dbReference type="InterPro" id="IPR057684">
    <property type="entry name" value="DUF7924"/>
</dbReference>